<feature type="active site" description="GMP-histidine intermediate" evidence="15">
    <location>
        <position position="50"/>
    </location>
</feature>
<evidence type="ECO:0000313" key="18">
    <source>
        <dbReference type="Proteomes" id="UP000024329"/>
    </source>
</evidence>
<dbReference type="Pfam" id="PF02283">
    <property type="entry name" value="CobU"/>
    <property type="match status" value="1"/>
</dbReference>
<accession>A0A031JZQ6</accession>
<dbReference type="Proteomes" id="UP000024329">
    <property type="component" value="Unassembled WGS sequence"/>
</dbReference>
<dbReference type="GO" id="GO:0043752">
    <property type="term" value="F:adenosylcobinamide kinase activity"/>
    <property type="evidence" value="ECO:0007669"/>
    <property type="project" value="UniProtKB-EC"/>
</dbReference>
<feature type="binding site" evidence="16">
    <location>
        <begin position="51"/>
        <end position="54"/>
    </location>
    <ligand>
        <name>GTP</name>
        <dbReference type="ChEBI" id="CHEBI:37565"/>
    </ligand>
</feature>
<keyword evidence="10 14" id="KW-0547">Nucleotide-binding</keyword>
<name>A0A031JZQ6_9SPHN</name>
<dbReference type="AlphaFoldDB" id="A0A031JZQ6"/>
<comment type="similarity">
    <text evidence="7 14">Belongs to the CobU/CobP family.</text>
</comment>
<evidence type="ECO:0000256" key="3">
    <source>
        <dbReference type="ARBA" id="ARBA00001522"/>
    </source>
</evidence>
<evidence type="ECO:0000313" key="17">
    <source>
        <dbReference type="EMBL" id="EZP82414.1"/>
    </source>
</evidence>
<dbReference type="UniPathway" id="UPA00148">
    <property type="reaction ID" value="UER00236"/>
</dbReference>
<dbReference type="InterPro" id="IPR003203">
    <property type="entry name" value="CobU/CobP"/>
</dbReference>
<feature type="binding site" evidence="16">
    <location>
        <begin position="34"/>
        <end position="36"/>
    </location>
    <ligand>
        <name>GTP</name>
        <dbReference type="ChEBI" id="CHEBI:37565"/>
    </ligand>
</feature>
<evidence type="ECO:0000256" key="10">
    <source>
        <dbReference type="ARBA" id="ARBA00022741"/>
    </source>
</evidence>
<comment type="catalytic activity">
    <reaction evidence="2 14">
        <text>adenosylcob(III)inamide phosphate + GTP + H(+) = adenosylcob(III)inamide-GDP + diphosphate</text>
        <dbReference type="Rhea" id="RHEA:22712"/>
        <dbReference type="ChEBI" id="CHEBI:15378"/>
        <dbReference type="ChEBI" id="CHEBI:33019"/>
        <dbReference type="ChEBI" id="CHEBI:37565"/>
        <dbReference type="ChEBI" id="CHEBI:58502"/>
        <dbReference type="ChEBI" id="CHEBI:60487"/>
        <dbReference type="EC" id="2.7.7.62"/>
    </reaction>
</comment>
<evidence type="ECO:0000256" key="15">
    <source>
        <dbReference type="PIRSR" id="PIRSR006135-1"/>
    </source>
</evidence>
<dbReference type="GO" id="GO:0005525">
    <property type="term" value="F:GTP binding"/>
    <property type="evidence" value="ECO:0007669"/>
    <property type="project" value="UniProtKB-UniRule"/>
</dbReference>
<comment type="pathway">
    <text evidence="6 14">Cofactor biosynthesis; adenosylcobalamin biosynthesis; adenosylcobalamin from cob(II)yrinate a,c-diamide: step 5/7.</text>
</comment>
<evidence type="ECO:0000256" key="13">
    <source>
        <dbReference type="ARBA" id="ARBA00023134"/>
    </source>
</evidence>
<dbReference type="EC" id="2.7.1.156" evidence="14"/>
<feature type="binding site" evidence="16">
    <location>
        <begin position="9"/>
        <end position="16"/>
    </location>
    <ligand>
        <name>GTP</name>
        <dbReference type="ChEBI" id="CHEBI:37565"/>
    </ligand>
</feature>
<proteinExistence type="inferred from homology"/>
<keyword evidence="11 14" id="KW-0418">Kinase</keyword>
<dbReference type="InterPro" id="IPR027417">
    <property type="entry name" value="P-loop_NTPase"/>
</dbReference>
<dbReference type="GO" id="GO:0008820">
    <property type="term" value="F:cobinamide phosphate guanylyltransferase activity"/>
    <property type="evidence" value="ECO:0007669"/>
    <property type="project" value="UniProtKB-UniRule"/>
</dbReference>
<evidence type="ECO:0000256" key="6">
    <source>
        <dbReference type="ARBA" id="ARBA00005159"/>
    </source>
</evidence>
<evidence type="ECO:0000256" key="7">
    <source>
        <dbReference type="ARBA" id="ARBA00007490"/>
    </source>
</evidence>
<feature type="binding site" evidence="16">
    <location>
        <position position="84"/>
    </location>
    <ligand>
        <name>GTP</name>
        <dbReference type="ChEBI" id="CHEBI:37565"/>
    </ligand>
</feature>
<protein>
    <recommendedName>
        <fullName evidence="14">Bifunctional adenosylcobalamin biosynthesis protein</fullName>
        <ecNumber evidence="14">2.7.1.156</ecNumber>
        <ecNumber evidence="14">2.7.7.62</ecNumber>
    </recommendedName>
</protein>
<gene>
    <name evidence="17" type="ORF">BV97_01911</name>
</gene>
<dbReference type="STRING" id="158500.BES08_14535"/>
<evidence type="ECO:0000256" key="4">
    <source>
        <dbReference type="ARBA" id="ARBA00003889"/>
    </source>
</evidence>
<dbReference type="EMBL" id="JFYZ01000008">
    <property type="protein sequence ID" value="EZP82414.1"/>
    <property type="molecule type" value="Genomic_DNA"/>
</dbReference>
<dbReference type="Gene3D" id="3.40.50.300">
    <property type="entry name" value="P-loop containing nucleotide triphosphate hydrolases"/>
    <property type="match status" value="1"/>
</dbReference>
<dbReference type="SUPFAM" id="SSF52540">
    <property type="entry name" value="P-loop containing nucleoside triphosphate hydrolases"/>
    <property type="match status" value="1"/>
</dbReference>
<comment type="pathway">
    <text evidence="5 14">Cofactor biosynthesis; adenosylcobalamin biosynthesis; adenosylcobalamin from cob(II)yrinate a,c-diamide: step 6/7.</text>
</comment>
<dbReference type="NCBIfam" id="NF004469">
    <property type="entry name" value="PRK05800.1"/>
    <property type="match status" value="1"/>
</dbReference>
<dbReference type="EC" id="2.7.7.62" evidence="14"/>
<comment type="caution">
    <text evidence="17">The sequence shown here is derived from an EMBL/GenBank/DDBJ whole genome shotgun (WGS) entry which is preliminary data.</text>
</comment>
<reference evidence="17 18" key="1">
    <citation type="submission" date="2014-03" db="EMBL/GenBank/DDBJ databases">
        <title>Whole genome sequence of Novosphingobium resinovorum KF1.</title>
        <authorList>
            <person name="Gan H.M."/>
            <person name="Gan H.Y."/>
            <person name="Chew T.H."/>
            <person name="Savka M.A."/>
        </authorList>
    </citation>
    <scope>NUCLEOTIDE SEQUENCE [LARGE SCALE GENOMIC DNA]</scope>
    <source>
        <strain evidence="17 18">KF1</strain>
    </source>
</reference>
<comment type="function">
    <text evidence="4 14">Catalyzes ATP-dependent phosphorylation of adenosylcobinamide and addition of GMP to adenosylcobinamide phosphate.</text>
</comment>
<keyword evidence="13 14" id="KW-0342">GTP-binding</keyword>
<evidence type="ECO:0000256" key="2">
    <source>
        <dbReference type="ARBA" id="ARBA00000711"/>
    </source>
</evidence>
<keyword evidence="8 14" id="KW-0169">Cobalamin biosynthesis</keyword>
<comment type="catalytic activity">
    <reaction evidence="1 14">
        <text>adenosylcob(III)inamide + ATP = adenosylcob(III)inamide phosphate + ADP + H(+)</text>
        <dbReference type="Rhea" id="RHEA:15769"/>
        <dbReference type="ChEBI" id="CHEBI:2480"/>
        <dbReference type="ChEBI" id="CHEBI:15378"/>
        <dbReference type="ChEBI" id="CHEBI:30616"/>
        <dbReference type="ChEBI" id="CHEBI:58502"/>
        <dbReference type="ChEBI" id="CHEBI:456216"/>
        <dbReference type="EC" id="2.7.1.156"/>
    </reaction>
</comment>
<dbReference type="GO" id="GO:0009236">
    <property type="term" value="P:cobalamin biosynthetic process"/>
    <property type="evidence" value="ECO:0007669"/>
    <property type="project" value="UniProtKB-UniRule"/>
</dbReference>
<dbReference type="OrthoDB" id="9788370at2"/>
<sequence>MMRSLLVLGGARSGKSRHAQARIEAQPGRLCYIATGQAFDGEMTERIARHREDRGPRWTTLEEPLDLAGAIDRAARGADAVLVDCLTLWLSNLMLADLPLDGPVTALQEAIRRCPVPLALVSNEVGLSIVPENALARRFRDEAGRLNQTIAATVDEVEFVAAGLPLKLK</sequence>
<evidence type="ECO:0000256" key="5">
    <source>
        <dbReference type="ARBA" id="ARBA00004692"/>
    </source>
</evidence>
<evidence type="ECO:0000256" key="9">
    <source>
        <dbReference type="ARBA" id="ARBA00022679"/>
    </source>
</evidence>
<dbReference type="PANTHER" id="PTHR34848">
    <property type="match status" value="1"/>
</dbReference>
<dbReference type="PANTHER" id="PTHR34848:SF1">
    <property type="entry name" value="BIFUNCTIONAL ADENOSYLCOBALAMIN BIOSYNTHESIS PROTEIN COBU"/>
    <property type="match status" value="1"/>
</dbReference>
<evidence type="ECO:0000256" key="16">
    <source>
        <dbReference type="PIRSR" id="PIRSR006135-2"/>
    </source>
</evidence>
<dbReference type="PATRIC" id="fig|158500.4.peg.1953"/>
<evidence type="ECO:0000256" key="14">
    <source>
        <dbReference type="PIRNR" id="PIRNR006135"/>
    </source>
</evidence>
<keyword evidence="12 14" id="KW-0067">ATP-binding</keyword>
<organism evidence="17 18">
    <name type="scientific">Novosphingobium resinovorum</name>
    <dbReference type="NCBI Taxonomy" id="158500"/>
    <lineage>
        <taxon>Bacteria</taxon>
        <taxon>Pseudomonadati</taxon>
        <taxon>Pseudomonadota</taxon>
        <taxon>Alphaproteobacteria</taxon>
        <taxon>Sphingomonadales</taxon>
        <taxon>Sphingomonadaceae</taxon>
        <taxon>Novosphingobium</taxon>
    </lineage>
</organism>
<dbReference type="PIRSF" id="PIRSF006135">
    <property type="entry name" value="CobU"/>
    <property type="match status" value="1"/>
</dbReference>
<keyword evidence="9 14" id="KW-0808">Transferase</keyword>
<comment type="catalytic activity">
    <reaction evidence="3">
        <text>adenosylcob(III)inamide + GTP = adenosylcob(III)inamide phosphate + GDP + H(+)</text>
        <dbReference type="Rhea" id="RHEA:15765"/>
        <dbReference type="ChEBI" id="CHEBI:2480"/>
        <dbReference type="ChEBI" id="CHEBI:15378"/>
        <dbReference type="ChEBI" id="CHEBI:37565"/>
        <dbReference type="ChEBI" id="CHEBI:58189"/>
        <dbReference type="ChEBI" id="CHEBI:58502"/>
        <dbReference type="EC" id="2.7.1.156"/>
    </reaction>
</comment>
<dbReference type="eggNOG" id="COG2087">
    <property type="taxonomic scope" value="Bacteria"/>
</dbReference>
<dbReference type="CDD" id="cd00544">
    <property type="entry name" value="CobU"/>
    <property type="match status" value="1"/>
</dbReference>
<evidence type="ECO:0000256" key="12">
    <source>
        <dbReference type="ARBA" id="ARBA00022840"/>
    </source>
</evidence>
<evidence type="ECO:0000256" key="8">
    <source>
        <dbReference type="ARBA" id="ARBA00022573"/>
    </source>
</evidence>
<dbReference type="GO" id="GO:0005524">
    <property type="term" value="F:ATP binding"/>
    <property type="evidence" value="ECO:0007669"/>
    <property type="project" value="UniProtKB-UniRule"/>
</dbReference>
<evidence type="ECO:0000256" key="11">
    <source>
        <dbReference type="ARBA" id="ARBA00022777"/>
    </source>
</evidence>
<feature type="binding site" evidence="16">
    <location>
        <position position="62"/>
    </location>
    <ligand>
        <name>GTP</name>
        <dbReference type="ChEBI" id="CHEBI:37565"/>
    </ligand>
</feature>
<evidence type="ECO:0000256" key="1">
    <source>
        <dbReference type="ARBA" id="ARBA00000312"/>
    </source>
</evidence>